<feature type="region of interest" description="Disordered" evidence="6">
    <location>
        <begin position="159"/>
        <end position="209"/>
    </location>
</feature>
<dbReference type="RefSeq" id="YP_002268123.1">
    <property type="nucleotide sequence ID" value="NC_011345.1"/>
</dbReference>
<feature type="coiled-coil region" evidence="5">
    <location>
        <begin position="224"/>
        <end position="384"/>
    </location>
</feature>
<dbReference type="PROSITE" id="PS00518">
    <property type="entry name" value="ZF_RING_1"/>
    <property type="match status" value="1"/>
</dbReference>
<dbReference type="Pfam" id="PF00097">
    <property type="entry name" value="zf-C3HC4"/>
    <property type="match status" value="1"/>
</dbReference>
<protein>
    <submittedName>
        <fullName evidence="8">CG30</fullName>
    </submittedName>
</protein>
<dbReference type="GO" id="GO:0008270">
    <property type="term" value="F:zinc ion binding"/>
    <property type="evidence" value="ECO:0007669"/>
    <property type="project" value="UniProtKB-KW"/>
</dbReference>
<dbReference type="InterPro" id="IPR018957">
    <property type="entry name" value="Znf_C3HC4_RING-type"/>
</dbReference>
<dbReference type="InterPro" id="IPR017907">
    <property type="entry name" value="Znf_RING_CS"/>
</dbReference>
<sequence length="581" mass="64422">MASVTLSCSVCLSDVVIDSSTAPNSIYVVPFVSLGECNHSFCVQCVKGVQIGRQRSVRCPTCRRMCSKLRLISVNENNVLCVEFNATAINRMSTSTLTMNLTMLVESLYPFNVTTTTTTTTTAVNQRSQDLFTPAAYSQQSPSILSTAASSIIDLAQEPPFDSENLPTAAPSQFISNDNLPNNELGASPPIPTPAAPAADDNGNGNGNDDDDIFEARIVAVTELSRLQHEIDALNTENARALDLSTQIERNVAQLNGQVSSLNNEVADLTEQAVTLNHEISIRNDEILHLNNNVSQLNCRISDLNEHVMQLTFDIDAKEAEIDDLNERINIQESIVNNNESKINLLDQQIKDKEDCLAKLNYDLAQEEDKINKLKAKQTKLSNEVKKNIFLEQINKKLFIDLKNMRKDIQDMHTCHDRFIGNISTTINTIKTFSSDSASAIDEPSSSIKPCNETSIATSIAPSTALSIATSSDTAASIDTRDIKTVPNKKPQSTAGLPQRKRKITTAAPDQKPKSTEIELEKKRKITLMNIEEKLRREKAEKAREAKCLLEHRREYYDRKFAHYFKSNTTVPKAKTTVPKE</sequence>
<evidence type="ECO:0000256" key="4">
    <source>
        <dbReference type="PROSITE-ProRule" id="PRU00175"/>
    </source>
</evidence>
<evidence type="ECO:0000256" key="1">
    <source>
        <dbReference type="ARBA" id="ARBA00022723"/>
    </source>
</evidence>
<name>B6D607_9ABAC</name>
<evidence type="ECO:0000256" key="3">
    <source>
        <dbReference type="ARBA" id="ARBA00022833"/>
    </source>
</evidence>
<dbReference type="GeneID" id="6965861"/>
<dbReference type="InterPro" id="IPR013083">
    <property type="entry name" value="Znf_RING/FYVE/PHD"/>
</dbReference>
<evidence type="ECO:0000256" key="5">
    <source>
        <dbReference type="SAM" id="Coils"/>
    </source>
</evidence>
<accession>B6D607</accession>
<dbReference type="Proteomes" id="UP000204251">
    <property type="component" value="Segment"/>
</dbReference>
<organism evidence="8 9">
    <name type="scientific">Agrotis ipsilon multiple nucleopolyhedrovirus</name>
    <dbReference type="NCBI Taxonomy" id="208013"/>
    <lineage>
        <taxon>Viruses</taxon>
        <taxon>Viruses incertae sedis</taxon>
        <taxon>Naldaviricetes</taxon>
        <taxon>Lefavirales</taxon>
        <taxon>Baculoviridae</taxon>
        <taxon>Alphabaculovirus</taxon>
        <taxon>Alphabaculovirus agipsilonis</taxon>
    </lineage>
</organism>
<feature type="region of interest" description="Disordered" evidence="6">
    <location>
        <begin position="479"/>
        <end position="515"/>
    </location>
</feature>
<dbReference type="KEGG" id="vg:6965861"/>
<dbReference type="Gene3D" id="1.10.287.1490">
    <property type="match status" value="1"/>
</dbReference>
<keyword evidence="5" id="KW-0175">Coiled coil</keyword>
<proteinExistence type="predicted"/>
<dbReference type="PROSITE" id="PS50089">
    <property type="entry name" value="ZF_RING_2"/>
    <property type="match status" value="1"/>
</dbReference>
<evidence type="ECO:0000259" key="7">
    <source>
        <dbReference type="PROSITE" id="PS50089"/>
    </source>
</evidence>
<feature type="domain" description="RING-type" evidence="7">
    <location>
        <begin position="8"/>
        <end position="63"/>
    </location>
</feature>
<dbReference type="SUPFAM" id="SSF57850">
    <property type="entry name" value="RING/U-box"/>
    <property type="match status" value="1"/>
</dbReference>
<keyword evidence="1" id="KW-0479">Metal-binding</keyword>
<keyword evidence="2 4" id="KW-0863">Zinc-finger</keyword>
<dbReference type="Gene3D" id="3.30.40.10">
    <property type="entry name" value="Zinc/RING finger domain, C3HC4 (zinc finger)"/>
    <property type="match status" value="1"/>
</dbReference>
<evidence type="ECO:0000256" key="6">
    <source>
        <dbReference type="SAM" id="MobiDB-lite"/>
    </source>
</evidence>
<dbReference type="InterPro" id="IPR001841">
    <property type="entry name" value="Znf_RING"/>
</dbReference>
<evidence type="ECO:0000313" key="8">
    <source>
        <dbReference type="EMBL" id="ACI28794.1"/>
    </source>
</evidence>
<evidence type="ECO:0000256" key="2">
    <source>
        <dbReference type="ARBA" id="ARBA00022771"/>
    </source>
</evidence>
<dbReference type="EMBL" id="EU839994">
    <property type="protein sequence ID" value="ACI28794.1"/>
    <property type="molecule type" value="Genomic_DNA"/>
</dbReference>
<keyword evidence="3" id="KW-0862">Zinc</keyword>
<feature type="compositionally biased region" description="Polar residues" evidence="6">
    <location>
        <begin position="170"/>
        <end position="182"/>
    </location>
</feature>
<keyword evidence="9" id="KW-1185">Reference proteome</keyword>
<dbReference type="OrthoDB" id="27487at10239"/>
<dbReference type="SMART" id="SM00184">
    <property type="entry name" value="RING"/>
    <property type="match status" value="1"/>
</dbReference>
<reference evidence="8 9" key="1">
    <citation type="submission" date="2008-06" db="EMBL/GenBank/DDBJ databases">
        <title>Complete nucleotide sequence analysis of the Agrotis ipsilon multiple nucleopolyhedrovirus.</title>
        <authorList>
            <person name="Harrison R.L."/>
        </authorList>
    </citation>
    <scope>NUCLEOTIDE SEQUENCE [LARGE SCALE GENOMIC DNA]</scope>
    <source>
        <strain evidence="8 9">Illinois</strain>
    </source>
</reference>
<evidence type="ECO:0000313" key="9">
    <source>
        <dbReference type="Proteomes" id="UP000204251"/>
    </source>
</evidence>